<dbReference type="VEuPathDB" id="VectorBase:ISCP_012298"/>
<gene>
    <name evidence="2" type="ORF">IscW_ISCW009092</name>
</gene>
<dbReference type="EnsemblMetazoa" id="ISCW009092-RA">
    <property type="protein sequence ID" value="ISCW009092-PA"/>
    <property type="gene ID" value="ISCW009092"/>
</dbReference>
<reference evidence="2 4" key="1">
    <citation type="submission" date="2008-03" db="EMBL/GenBank/DDBJ databases">
        <title>Annotation of Ixodes scapularis.</title>
        <authorList>
            <consortium name="Ixodes scapularis Genome Project Consortium"/>
            <person name="Caler E."/>
            <person name="Hannick L.I."/>
            <person name="Bidwell S."/>
            <person name="Joardar V."/>
            <person name="Thiagarajan M."/>
            <person name="Amedeo P."/>
            <person name="Galinsky K.J."/>
            <person name="Schobel S."/>
            <person name="Inman J."/>
            <person name="Hostetler J."/>
            <person name="Miller J."/>
            <person name="Hammond M."/>
            <person name="Megy K."/>
            <person name="Lawson D."/>
            <person name="Kodira C."/>
            <person name="Sutton G."/>
            <person name="Meyer J."/>
            <person name="Hill C.A."/>
            <person name="Birren B."/>
            <person name="Nene V."/>
            <person name="Collins F."/>
            <person name="Alarcon-Chaidez F."/>
            <person name="Wikel S."/>
            <person name="Strausberg R."/>
        </authorList>
    </citation>
    <scope>NUCLEOTIDE SEQUENCE [LARGE SCALE GENOMIC DNA]</scope>
    <source>
        <strain evidence="4">Wikel</strain>
        <strain evidence="2">Wikel colony</strain>
    </source>
</reference>
<evidence type="ECO:0000313" key="4">
    <source>
        <dbReference type="Proteomes" id="UP000001555"/>
    </source>
</evidence>
<dbReference type="InterPro" id="IPR050387">
    <property type="entry name" value="Hedgehog_Signaling"/>
</dbReference>
<dbReference type="PANTHER" id="PTHR11889">
    <property type="entry name" value="HEDGEHOG"/>
    <property type="match status" value="1"/>
</dbReference>
<dbReference type="VEuPathDB" id="VectorBase:ISCW009092"/>
<evidence type="ECO:0000259" key="1">
    <source>
        <dbReference type="SMART" id="SM00305"/>
    </source>
</evidence>
<dbReference type="EMBL" id="DS835917">
    <property type="protein sequence ID" value="EEC12596.1"/>
    <property type="molecule type" value="Genomic_DNA"/>
</dbReference>
<dbReference type="OrthoDB" id="5212at2759"/>
<dbReference type="InterPro" id="IPR003586">
    <property type="entry name" value="Hint_dom_C"/>
</dbReference>
<dbReference type="SUPFAM" id="SSF51294">
    <property type="entry name" value="Hedgehog/intein (Hint) domain"/>
    <property type="match status" value="1"/>
</dbReference>
<name>B7Q174_IXOSC</name>
<dbReference type="VEuPathDB" id="VectorBase:ISCI009092"/>
<feature type="domain" description="Hint" evidence="1">
    <location>
        <begin position="143"/>
        <end position="187"/>
    </location>
</feature>
<organism>
    <name type="scientific">Ixodes scapularis</name>
    <name type="common">Black-legged tick</name>
    <name type="synonym">Deer tick</name>
    <dbReference type="NCBI Taxonomy" id="6945"/>
    <lineage>
        <taxon>Eukaryota</taxon>
        <taxon>Metazoa</taxon>
        <taxon>Ecdysozoa</taxon>
        <taxon>Arthropoda</taxon>
        <taxon>Chelicerata</taxon>
        <taxon>Arachnida</taxon>
        <taxon>Acari</taxon>
        <taxon>Parasitiformes</taxon>
        <taxon>Ixodida</taxon>
        <taxon>Ixodoidea</taxon>
        <taxon>Ixodidae</taxon>
        <taxon>Ixodinae</taxon>
        <taxon>Ixodes</taxon>
    </lineage>
</organism>
<dbReference type="Pfam" id="PF01079">
    <property type="entry name" value="Hint"/>
    <property type="match status" value="2"/>
</dbReference>
<dbReference type="CDD" id="cd00081">
    <property type="entry name" value="Hint"/>
    <property type="match status" value="1"/>
</dbReference>
<accession>B7Q174</accession>
<dbReference type="STRING" id="6945.B7Q174"/>
<dbReference type="EMBL" id="ABJB010110570">
    <property type="status" value="NOT_ANNOTATED_CDS"/>
    <property type="molecule type" value="Genomic_DNA"/>
</dbReference>
<dbReference type="GO" id="GO:0016540">
    <property type="term" value="P:protein autoprocessing"/>
    <property type="evidence" value="ECO:0007669"/>
    <property type="project" value="InterPro"/>
</dbReference>
<dbReference type="InterPro" id="IPR001767">
    <property type="entry name" value="Hedgehog_Hint"/>
</dbReference>
<protein>
    <submittedName>
        <fullName evidence="2 3">Hedgehog, putative</fullName>
    </submittedName>
</protein>
<dbReference type="InParanoid" id="B7Q174"/>
<dbReference type="HOGENOM" id="CLU_034686_2_0_1"/>
<dbReference type="Proteomes" id="UP000001555">
    <property type="component" value="Unassembled WGS sequence"/>
</dbReference>
<dbReference type="PaxDb" id="6945-B7Q174"/>
<dbReference type="InterPro" id="IPR036844">
    <property type="entry name" value="Hint_dom_sf"/>
</dbReference>
<keyword evidence="4" id="KW-1185">Reference proteome</keyword>
<dbReference type="AlphaFoldDB" id="B7Q174"/>
<evidence type="ECO:0000313" key="3">
    <source>
        <dbReference type="EnsemblMetazoa" id="ISCW009092-PA"/>
    </source>
</evidence>
<reference evidence="3" key="2">
    <citation type="submission" date="2020-05" db="UniProtKB">
        <authorList>
            <consortium name="EnsemblMetazoa"/>
        </authorList>
    </citation>
    <scope>IDENTIFICATION</scope>
    <source>
        <strain evidence="3">wikel</strain>
    </source>
</reference>
<evidence type="ECO:0000313" key="2">
    <source>
        <dbReference type="EMBL" id="EEC12596.1"/>
    </source>
</evidence>
<sequence>MALASDGGLVFTEVISFLDRDPSAERLFYRVETESGRTVSFTPAHLVYYTATADGVPRPTFAARLVPGGYILVQTSTPASAVPGRKFVERSTDGASFNEAETNAVLDNDDEPTNRTESENVTVPWLHLPESGGSAGAAVDGGASSLRLERVRDVTANVATGVFAPLTREGTLLVNGVAASCYAAVEDQALAHWAFLPVRLWEDVKDSALSLLRATGTLVRRADGRPHGPQQSSLVGVHWYAELLYGVFYRLLPKSYLLD</sequence>
<dbReference type="PANTHER" id="PTHR11889:SF31">
    <property type="entry name" value="PROTEIN HEDGEHOG"/>
    <property type="match status" value="1"/>
</dbReference>
<dbReference type="SMART" id="SM00305">
    <property type="entry name" value="HintC"/>
    <property type="match status" value="1"/>
</dbReference>
<proteinExistence type="predicted"/>
<dbReference type="Gene3D" id="2.170.16.10">
    <property type="entry name" value="Hedgehog/Intein (Hint) domain"/>
    <property type="match status" value="1"/>
</dbReference>